<dbReference type="Pfam" id="PF00956">
    <property type="entry name" value="NAP"/>
    <property type="match status" value="1"/>
</dbReference>
<dbReference type="AlphaFoldDB" id="Q28DD8"/>
<dbReference type="InterPro" id="IPR002164">
    <property type="entry name" value="NAP_family"/>
</dbReference>
<comment type="similarity">
    <text evidence="1 2">Belongs to the nucleosome assembly protein (NAP) family.</text>
</comment>
<reference evidence="7" key="1">
    <citation type="journal article" date="2002" name="Dev. Dyn.">
        <title>Genetic and genomic tools for Xenopus research: The NIH Xenopus initiative.</title>
        <authorList>
            <person name="Klein S.L."/>
            <person name="Strausberg R.L."/>
            <person name="Wagner L."/>
            <person name="Pontius J."/>
            <person name="Clifton S.W."/>
            <person name="Richardson P."/>
        </authorList>
    </citation>
    <scope>NUCLEOTIDE SEQUENCE</scope>
</reference>
<dbReference type="Bgee" id="ENSXETG00000005030">
    <property type="expression patterns" value="Expressed in early embryo and 13 other cell types or tissues"/>
</dbReference>
<reference evidence="4" key="2">
    <citation type="submission" date="2006-10" db="EMBL/GenBank/DDBJ databases">
        <authorList>
            <person name="Amaya E."/>
            <person name="Ashurst J.L."/>
            <person name="Bonfield J.K."/>
            <person name="Croning M.D.R."/>
            <person name="Chen C-K."/>
            <person name="Davies R.M."/>
            <person name="Francis M.D."/>
            <person name="Garrett N."/>
            <person name="Gilchrist M.J."/>
            <person name="Grafham D.V."/>
            <person name="McLaren S.R."/>
            <person name="Papalopulu N."/>
            <person name="Rogers J."/>
            <person name="Smith J.C."/>
            <person name="Taylor R.G."/>
            <person name="Voigt J."/>
            <person name="Zorn A.M."/>
        </authorList>
    </citation>
    <scope>NUCLEOTIDE SEQUENCE</scope>
</reference>
<dbReference type="GO" id="GO:0000785">
    <property type="term" value="C:chromatin"/>
    <property type="evidence" value="ECO:0000318"/>
    <property type="project" value="GO_Central"/>
</dbReference>
<dbReference type="Proteomes" id="UP000008143">
    <property type="component" value="Chromosome 8"/>
</dbReference>
<gene>
    <name evidence="5 7 8" type="primary">tspyl2</name>
    <name evidence="7" type="synonym">cda1</name>
    <name evidence="7" type="synonym">cinap</name>
    <name evidence="7" type="synonym">ctcl</name>
    <name evidence="7" type="synonym">dentt</name>
    <name evidence="7" type="synonym">np79</name>
    <name evidence="7" type="synonym">se204</name>
    <name evidence="7" type="synonym">tspx</name>
    <name evidence="4" type="ORF">TEgg035b09.1-001</name>
</gene>
<dbReference type="EMBL" id="CR855567">
    <property type="protein sequence ID" value="CAJ81444.1"/>
    <property type="molecule type" value="mRNA"/>
</dbReference>
<organism evidence="4">
    <name type="scientific">Xenopus tropicalis</name>
    <name type="common">Western clawed frog</name>
    <name type="synonym">Silurana tropicalis</name>
    <dbReference type="NCBI Taxonomy" id="8364"/>
    <lineage>
        <taxon>Eukaryota</taxon>
        <taxon>Metazoa</taxon>
        <taxon>Chordata</taxon>
        <taxon>Craniata</taxon>
        <taxon>Vertebrata</taxon>
        <taxon>Euteleostomi</taxon>
        <taxon>Amphibia</taxon>
        <taxon>Batrachia</taxon>
        <taxon>Anura</taxon>
        <taxon>Pipoidea</taxon>
        <taxon>Pipidae</taxon>
        <taxon>Xenopodinae</taxon>
        <taxon>Xenopus</taxon>
        <taxon>Silurana</taxon>
    </lineage>
</organism>
<dbReference type="CTD" id="64061"/>
<evidence type="ECO:0000256" key="1">
    <source>
        <dbReference type="ARBA" id="ARBA00009947"/>
    </source>
</evidence>
<reference evidence="7" key="5">
    <citation type="submission" date="2025-04" db="UniProtKB">
        <authorList>
            <consortium name="RefSeq"/>
        </authorList>
    </citation>
    <scope>IDENTIFICATION</scope>
</reference>
<dbReference type="PaxDb" id="8364-ENSXETP00000058161"/>
<name>Q28DD8_XENTR</name>
<evidence type="ECO:0000313" key="7">
    <source>
        <dbReference type="RefSeq" id="NP_001016811.1"/>
    </source>
</evidence>
<dbReference type="OMA" id="PHIQKRN"/>
<dbReference type="AGR" id="Xenbase:XB-GENE-1016996"/>
<dbReference type="SUPFAM" id="SSF143113">
    <property type="entry name" value="NAP-like"/>
    <property type="match status" value="1"/>
</dbReference>
<dbReference type="InterPro" id="IPR037231">
    <property type="entry name" value="NAP-like_sf"/>
</dbReference>
<feature type="compositionally biased region" description="Acidic residues" evidence="3">
    <location>
        <begin position="400"/>
        <end position="413"/>
    </location>
</feature>
<dbReference type="GO" id="GO:0005634">
    <property type="term" value="C:nucleus"/>
    <property type="evidence" value="ECO:0000318"/>
    <property type="project" value="GO_Central"/>
</dbReference>
<feature type="compositionally biased region" description="Polar residues" evidence="3">
    <location>
        <begin position="59"/>
        <end position="69"/>
    </location>
</feature>
<dbReference type="GO" id="GO:0042393">
    <property type="term" value="F:histone binding"/>
    <property type="evidence" value="ECO:0000318"/>
    <property type="project" value="GO_Central"/>
</dbReference>
<feature type="compositionally biased region" description="Basic and acidic residues" evidence="3">
    <location>
        <begin position="19"/>
        <end position="32"/>
    </location>
</feature>
<dbReference type="KEGG" id="xtr:549565"/>
<feature type="compositionally biased region" description="Basic and acidic residues" evidence="3">
    <location>
        <begin position="414"/>
        <end position="428"/>
    </location>
</feature>
<evidence type="ECO:0000256" key="3">
    <source>
        <dbReference type="SAM" id="MobiDB-lite"/>
    </source>
</evidence>
<dbReference type="GeneID" id="549565"/>
<dbReference type="STRING" id="8364.ENSXETP00000021843"/>
<dbReference type="GO" id="GO:0006334">
    <property type="term" value="P:nucleosome assembly"/>
    <property type="evidence" value="ECO:0007669"/>
    <property type="project" value="InterPro"/>
</dbReference>
<evidence type="ECO:0000313" key="8">
    <source>
        <dbReference type="Xenbase" id="XB-GENE-1016996"/>
    </source>
</evidence>
<dbReference type="HOGENOM" id="CLU_051687_2_0_1"/>
<feature type="compositionally biased region" description="Acidic residues" evidence="3">
    <location>
        <begin position="376"/>
        <end position="394"/>
    </location>
</feature>
<dbReference type="eggNOG" id="KOG1508">
    <property type="taxonomic scope" value="Eukaryota"/>
</dbReference>
<dbReference type="RefSeq" id="NP_001016811.1">
    <property type="nucleotide sequence ID" value="NM_001016811.1"/>
</dbReference>
<evidence type="ECO:0000313" key="4">
    <source>
        <dbReference type="EMBL" id="CAJ81444.1"/>
    </source>
</evidence>
<dbReference type="Xenbase" id="XB-GENE-1016996">
    <property type="gene designation" value="tspyl2"/>
</dbReference>
<dbReference type="PaxDb" id="8364-ENSXETP00000015632"/>
<keyword evidence="6" id="KW-1185">Reference proteome</keyword>
<proteinExistence type="evidence at transcript level"/>
<dbReference type="Gene3D" id="1.20.5.1500">
    <property type="match status" value="1"/>
</dbReference>
<feature type="region of interest" description="Disordered" evidence="3">
    <location>
        <begin position="375"/>
        <end position="394"/>
    </location>
</feature>
<reference evidence="5" key="3">
    <citation type="journal article" date="2010" name="Science">
        <title>The genome of the Western clawed frog Xenopus tropicalis.</title>
        <authorList>
            <person name="Hellsten U."/>
            <person name="Harland R.M."/>
            <person name="Gilchrist M.J."/>
            <person name="Hendrix D."/>
            <person name="Jurka J."/>
            <person name="Kapitonov V."/>
            <person name="Ovcharenko I."/>
            <person name="Putnam N.H."/>
            <person name="Shu S."/>
            <person name="Taher L."/>
            <person name="Blitz I.L."/>
            <person name="Blumberg B."/>
            <person name="Dichmann D.S."/>
            <person name="Dubchak I."/>
            <person name="Amaya E."/>
            <person name="Detter J.C."/>
            <person name="Fletcher R."/>
            <person name="Gerhard D.S."/>
            <person name="Goodstein D."/>
            <person name="Graves T."/>
            <person name="Grigoriev I.V."/>
            <person name="Grimwood J."/>
            <person name="Kawashima T."/>
            <person name="Lindquist E."/>
            <person name="Lucas S.M."/>
            <person name="Mead P.E."/>
            <person name="Mitros T."/>
            <person name="Ogino H."/>
            <person name="Ohta Y."/>
            <person name="Poliakov A.V."/>
            <person name="Pollet N."/>
            <person name="Robert J."/>
            <person name="Salamov A."/>
            <person name="Sater A.K."/>
            <person name="Schmutz J."/>
            <person name="Terry A."/>
            <person name="Vize P.D."/>
            <person name="Warren W.C."/>
            <person name="Wells D."/>
            <person name="Wills A."/>
            <person name="Wilson R.K."/>
            <person name="Zimmerman L.B."/>
            <person name="Zorn A.M."/>
            <person name="Grainger R."/>
            <person name="Grammer T."/>
            <person name="Khokha M.K."/>
            <person name="Richardson P.M."/>
            <person name="Rokhsar D.S."/>
        </authorList>
    </citation>
    <scope>NUCLEOTIDE SEQUENCE [LARGE SCALE GENOMIC DNA]</scope>
    <source>
        <strain evidence="5">Nigerian</strain>
    </source>
</reference>
<protein>
    <submittedName>
        <fullName evidence="4">Novel protein similar to tspyl1 (TSPY-like 1 ())</fullName>
    </submittedName>
    <submittedName>
        <fullName evidence="5 7">TSPY-like 2</fullName>
    </submittedName>
</protein>
<dbReference type="PANTHER" id="PTHR11875">
    <property type="entry name" value="TESTIS-SPECIFIC Y-ENCODED PROTEIN"/>
    <property type="match status" value="1"/>
</dbReference>
<feature type="compositionally biased region" description="Acidic residues" evidence="3">
    <location>
        <begin position="430"/>
        <end position="455"/>
    </location>
</feature>
<dbReference type="ExpressionAtlas" id="Q28DD8">
    <property type="expression patterns" value="baseline"/>
</dbReference>
<sequence>MSCQGDNEECVPPAAKQRRILETDAKGKENGARDLQVSQEAEAAQTLFEMTNWREAGDQRQNGGASSDRQACVMQNPPENGGAEERNARLQRCTPERGDTGESPRGTPHGPKGGRTGGKLPKSSKLRDAEDAGDSIDQQERVQQDQGGADLEEEPSVLSPLSSDSDHHSCSEGDECLIVSVNTHQHTSTASSLQALESIQKELRAVNERADRAFLQLKRRYGHLRRPHIQKRNDIIRKIPGFWVTAFLNHPQLSAMIDDRDEDTLSYMNNLQVEDFTHTKASCKIKFYFNPNPYFKNEVIIKEFQYGSSGRLVSRSTPIRWWRGQNPAYRGKSSGSAPSFFSWFSDHSFPAADRIAAIIKEDLWPNPLEYYLIGEGESDDNGVEDSGSDNADDCVVIVDDDDEGEDGEDEYEENDVHEISDNTEKQTEGTDGEEEEEEEDEEEDDDEEVVEEESVHEETVDSTIEVPESGNIVLDPDDSGQSSGAEEDSEEDEDG</sequence>
<reference evidence="5" key="4">
    <citation type="submission" date="2011-06" db="UniProtKB">
        <authorList>
            <consortium name="Ensembl"/>
        </authorList>
    </citation>
    <scope>IDENTIFICATION</scope>
</reference>
<dbReference type="Ensembl" id="ENSXETT00000015632">
    <property type="protein sequence ID" value="ENSXETP00000015632"/>
    <property type="gene ID" value="ENSXETG00000005030"/>
</dbReference>
<evidence type="ECO:0000313" key="5">
    <source>
        <dbReference type="Ensembl" id="ENSXETP00000015632"/>
    </source>
</evidence>
<feature type="region of interest" description="Disordered" evidence="3">
    <location>
        <begin position="400"/>
        <end position="495"/>
    </location>
</feature>
<dbReference type="FunFam" id="3.30.1120.90:FF:000002">
    <property type="entry name" value="Testis-specific Y-encoded-like protein 2"/>
    <property type="match status" value="1"/>
</dbReference>
<dbReference type="GeneTree" id="ENSGT00940000162821"/>
<evidence type="ECO:0000313" key="6">
    <source>
        <dbReference type="Proteomes" id="UP000008143"/>
    </source>
</evidence>
<feature type="compositionally biased region" description="Basic and acidic residues" evidence="3">
    <location>
        <begin position="83"/>
        <end position="102"/>
    </location>
</feature>
<dbReference type="GO" id="GO:0003682">
    <property type="term" value="F:chromatin binding"/>
    <property type="evidence" value="ECO:0000318"/>
    <property type="project" value="GO_Central"/>
</dbReference>
<accession>F7C4K1</accession>
<feature type="region of interest" description="Disordered" evidence="3">
    <location>
        <begin position="1"/>
        <end position="170"/>
    </location>
</feature>
<evidence type="ECO:0000256" key="2">
    <source>
        <dbReference type="RuleBase" id="RU003876"/>
    </source>
</evidence>
<dbReference type="Gene3D" id="3.30.1120.90">
    <property type="entry name" value="Nucleosome assembly protein"/>
    <property type="match status" value="1"/>
</dbReference>
<dbReference type="OrthoDB" id="19419at2759"/>
<accession>Q28DD8</accession>
<feature type="compositionally biased region" description="Acidic residues" evidence="3">
    <location>
        <begin position="485"/>
        <end position="495"/>
    </location>
</feature>